<dbReference type="RefSeq" id="WP_196817192.1">
    <property type="nucleotide sequence ID" value="NZ_CP012850.1"/>
</dbReference>
<dbReference type="PROSITE" id="PS00674">
    <property type="entry name" value="AAA"/>
    <property type="match status" value="2"/>
</dbReference>
<dbReference type="SMART" id="SM00382">
    <property type="entry name" value="AAA"/>
    <property type="match status" value="2"/>
</dbReference>
<dbReference type="KEGG" id="taa:NMY3_00342"/>
<dbReference type="EC" id="3.4.24.-" evidence="7"/>
<dbReference type="SUPFAM" id="SSF50692">
    <property type="entry name" value="ADC-like"/>
    <property type="match status" value="1"/>
</dbReference>
<dbReference type="GO" id="GO:0005524">
    <property type="term" value="F:ATP binding"/>
    <property type="evidence" value="ECO:0007669"/>
    <property type="project" value="UniProtKB-KW"/>
</dbReference>
<evidence type="ECO:0000256" key="2">
    <source>
        <dbReference type="ARBA" id="ARBA00022737"/>
    </source>
</evidence>
<dbReference type="InterPro" id="IPR009010">
    <property type="entry name" value="Asp_de-COase-like_dom_sf"/>
</dbReference>
<dbReference type="InterPro" id="IPR003959">
    <property type="entry name" value="ATPase_AAA_core"/>
</dbReference>
<dbReference type="Pfam" id="PF17862">
    <property type="entry name" value="AAA_lid_3"/>
    <property type="match status" value="2"/>
</dbReference>
<dbReference type="Pfam" id="PF00004">
    <property type="entry name" value="AAA"/>
    <property type="match status" value="2"/>
</dbReference>
<dbReference type="AlphaFoldDB" id="A0A654LVT1"/>
<evidence type="ECO:0000256" key="1">
    <source>
        <dbReference type="ARBA" id="ARBA00009833"/>
    </source>
</evidence>
<keyword evidence="7" id="KW-0378">Hydrolase</keyword>
<dbReference type="InterPro" id="IPR029067">
    <property type="entry name" value="CDC48_domain_2-like_sf"/>
</dbReference>
<dbReference type="EMBL" id="CP012850">
    <property type="protein sequence ID" value="ALI34556.1"/>
    <property type="molecule type" value="Genomic_DNA"/>
</dbReference>
<dbReference type="Gene3D" id="3.10.330.10">
    <property type="match status" value="1"/>
</dbReference>
<dbReference type="InterPro" id="IPR003960">
    <property type="entry name" value="ATPase_AAA_CS"/>
</dbReference>
<keyword evidence="8" id="KW-1185">Reference proteome</keyword>
<dbReference type="GO" id="GO:0008237">
    <property type="term" value="F:metallopeptidase activity"/>
    <property type="evidence" value="ECO:0007669"/>
    <property type="project" value="UniProtKB-KW"/>
</dbReference>
<comment type="similarity">
    <text evidence="1">Belongs to the AAA ATPase family. CDC48 subfamily.</text>
</comment>
<dbReference type="InterPro" id="IPR027417">
    <property type="entry name" value="P-loop_NTPase"/>
</dbReference>
<evidence type="ECO:0000313" key="8">
    <source>
        <dbReference type="Proteomes" id="UP000058925"/>
    </source>
</evidence>
<dbReference type="NCBIfam" id="TIGR01243">
    <property type="entry name" value="CDC48"/>
    <property type="match status" value="1"/>
</dbReference>
<dbReference type="GO" id="GO:0005737">
    <property type="term" value="C:cytoplasm"/>
    <property type="evidence" value="ECO:0007669"/>
    <property type="project" value="UniProtKB-ARBA"/>
</dbReference>
<dbReference type="InterPro" id="IPR003338">
    <property type="entry name" value="CDC4_N-term_subdom"/>
</dbReference>
<keyword evidence="7" id="KW-0482">Metalloprotease</keyword>
<dbReference type="Pfam" id="PF02359">
    <property type="entry name" value="CDC48_N"/>
    <property type="match status" value="1"/>
</dbReference>
<dbReference type="CDD" id="cd19511">
    <property type="entry name" value="RecA-like_CDC48_r2-like"/>
    <property type="match status" value="1"/>
</dbReference>
<dbReference type="GO" id="GO:0006508">
    <property type="term" value="P:proteolysis"/>
    <property type="evidence" value="ECO:0007669"/>
    <property type="project" value="UniProtKB-KW"/>
</dbReference>
<dbReference type="PROSITE" id="PS50890">
    <property type="entry name" value="PUA"/>
    <property type="match status" value="1"/>
</dbReference>
<evidence type="ECO:0000256" key="3">
    <source>
        <dbReference type="ARBA" id="ARBA00022741"/>
    </source>
</evidence>
<dbReference type="FunFam" id="3.40.50.300:FF:000012">
    <property type="entry name" value="Transitional endoplasmic reticulum ATPase"/>
    <property type="match status" value="1"/>
</dbReference>
<dbReference type="Gene3D" id="2.40.40.20">
    <property type="match status" value="1"/>
</dbReference>
<dbReference type="InterPro" id="IPR003593">
    <property type="entry name" value="AAA+_ATPase"/>
</dbReference>
<dbReference type="Gene3D" id="1.10.8.60">
    <property type="match status" value="2"/>
</dbReference>
<dbReference type="FunFam" id="3.40.50.300:FF:000018">
    <property type="entry name" value="Cell division control 48"/>
    <property type="match status" value="1"/>
</dbReference>
<dbReference type="GeneID" id="60420523"/>
<keyword evidence="7" id="KW-0645">Protease</keyword>
<keyword evidence="4" id="KW-0067">ATP-binding</keyword>
<sequence>MVDYDNKDQNHNQVISLKIAETDPKFVGKGMALVDPDVMERMQLKPGDVIEIISKKNKTTYVLLWSGPPADYGRGLLRVDGYTRNNLCEGIDDRVTIKKVQNIEKSEQVIFSPTEDLNIVGLEEHLPELLDGRVVTRGDIIPVNIMGRKIGFVVNSTSPTNRVTIIDSHLTEFIISSISKDTSKGVMPRITYEDIGGLKNEVQKVREMIELPLRHPEIFERIGIESPKGVLLYGPPGTGKTLLAKAVANETNANFYSIGGPEIMSKFYGESEERLRDIFKQAQEKSPSIIFIDEIDSIAPKRGEVSGDVEKRIVSQLLTLMDGLMARGKVVVIGATNRPNAIDPALRRPGRFDREIEIGIPDKDGRFDILQIHTRGMPLAENINLEQFAKVTHGFVGADLESLSKEAAMRSLRRELPKINMEQSKIPIEILNKIKITNNDFEEALKDIQPSALREIQIQRPNVTWEDIGGLSNVKDELSQVVEWPLKYPELFTEGDVKPPKGLLLYGPPGTGKTLIAKAVATTSESNFISIKGPELLSKWVGESEKGIREVFRKARQSSPCVIFFDEIDSIVPRRNTGSGASDANVTERMVSQLLTEIDGLEDLKGVTILGATNRPDIIDEALLRPGRFDRIIEIPLPDKNARRHILSIHSRKKPLDSTCDLDRVTELTEGYTGADLEALVNAAAIAAIKDHISLMQNRETTDSNSLVNENHNNKITCDSVKPKPIGLKIGMKHFEYALQRIKKKETLHSVIK</sequence>
<evidence type="ECO:0000313" key="7">
    <source>
        <dbReference type="EMBL" id="ALI34556.1"/>
    </source>
</evidence>
<evidence type="ECO:0000259" key="6">
    <source>
        <dbReference type="SMART" id="SM01073"/>
    </source>
</evidence>
<dbReference type="InterPro" id="IPR050168">
    <property type="entry name" value="AAA_ATPase_domain"/>
</dbReference>
<dbReference type="InterPro" id="IPR005938">
    <property type="entry name" value="AAA_ATPase_CDC48"/>
</dbReference>
<dbReference type="PANTHER" id="PTHR23077">
    <property type="entry name" value="AAA-FAMILY ATPASE"/>
    <property type="match status" value="1"/>
</dbReference>
<dbReference type="InterPro" id="IPR004201">
    <property type="entry name" value="Cdc48_dom2"/>
</dbReference>
<dbReference type="OrthoDB" id="77269at2157"/>
<dbReference type="FunFam" id="1.10.8.60:FF:000057">
    <property type="entry name" value="AAA family ATPase, CDC48 subfamily"/>
    <property type="match status" value="1"/>
</dbReference>
<dbReference type="SUPFAM" id="SSF52540">
    <property type="entry name" value="P-loop containing nucleoside triphosphate hydrolases"/>
    <property type="match status" value="2"/>
</dbReference>
<feature type="domain" description="AAA+ ATPase" evidence="5">
    <location>
        <begin position="226"/>
        <end position="362"/>
    </location>
</feature>
<evidence type="ECO:0000259" key="5">
    <source>
        <dbReference type="SMART" id="SM00382"/>
    </source>
</evidence>
<keyword evidence="2" id="KW-0677">Repeat</keyword>
<dbReference type="Gene3D" id="3.40.50.300">
    <property type="entry name" value="P-loop containing nucleotide triphosphate hydrolases"/>
    <property type="match status" value="2"/>
</dbReference>
<dbReference type="InterPro" id="IPR041569">
    <property type="entry name" value="AAA_lid_3"/>
</dbReference>
<proteinExistence type="inferred from homology"/>
<dbReference type="GO" id="GO:0016887">
    <property type="term" value="F:ATP hydrolysis activity"/>
    <property type="evidence" value="ECO:0007669"/>
    <property type="project" value="InterPro"/>
</dbReference>
<reference evidence="8" key="1">
    <citation type="submission" date="2015-10" db="EMBL/GenBank/DDBJ databases">
        <title>Niche specialization of a soil ammonia-oxidizing archaeon, Candidatus Nitrosocosmicus oleophilus.</title>
        <authorList>
            <person name="Jung M.-Y."/>
            <person name="Rhee S.-K."/>
        </authorList>
    </citation>
    <scope>NUCLEOTIDE SEQUENCE [LARGE SCALE GENOMIC DNA]</scope>
    <source>
        <strain evidence="8">MY3</strain>
    </source>
</reference>
<organism evidence="7 8">
    <name type="scientific">Candidatus Nitrosocosmicus oleophilus</name>
    <dbReference type="NCBI Taxonomy" id="1353260"/>
    <lineage>
        <taxon>Archaea</taxon>
        <taxon>Nitrososphaerota</taxon>
        <taxon>Nitrososphaeria</taxon>
        <taxon>Nitrososphaerales</taxon>
        <taxon>Nitrososphaeraceae</taxon>
        <taxon>Candidatus Nitrosocosmicus</taxon>
    </lineage>
</organism>
<dbReference type="FunFam" id="2.40.40.20:FF:000007">
    <property type="entry name" value="AAA family ATPase"/>
    <property type="match status" value="1"/>
</dbReference>
<dbReference type="Pfam" id="PF02933">
    <property type="entry name" value="CDC48_2"/>
    <property type="match status" value="1"/>
</dbReference>
<feature type="domain" description="AAA+ ATPase" evidence="5">
    <location>
        <begin position="499"/>
        <end position="639"/>
    </location>
</feature>
<feature type="domain" description="CDC48 N-terminal subdomain" evidence="6">
    <location>
        <begin position="16"/>
        <end position="103"/>
    </location>
</feature>
<dbReference type="SUPFAM" id="SSF54585">
    <property type="entry name" value="Cdc48 domain 2-like"/>
    <property type="match status" value="1"/>
</dbReference>
<name>A0A654LVT1_9ARCH</name>
<dbReference type="PANTHER" id="PTHR23077:SF171">
    <property type="entry name" value="NUCLEAR VALOSIN-CONTAINING PROTEIN-LIKE"/>
    <property type="match status" value="1"/>
</dbReference>
<protein>
    <submittedName>
        <fullName evidence="7">ATP-dependent zinc metalloprotease FtsH</fullName>
        <ecNumber evidence="7">3.4.24.-</ecNumber>
    </submittedName>
</protein>
<gene>
    <name evidence="7" type="primary">ftsH_1</name>
    <name evidence="7" type="ORF">NMY3_00342</name>
</gene>
<evidence type="ECO:0000256" key="4">
    <source>
        <dbReference type="ARBA" id="ARBA00022840"/>
    </source>
</evidence>
<accession>A0A654LVT1</accession>
<keyword evidence="3" id="KW-0547">Nucleotide-binding</keyword>
<dbReference type="SMART" id="SM01073">
    <property type="entry name" value="CDC48_N"/>
    <property type="match status" value="1"/>
</dbReference>
<dbReference type="Proteomes" id="UP000058925">
    <property type="component" value="Chromosome"/>
</dbReference>